<dbReference type="Proteomes" id="UP000217349">
    <property type="component" value="Chromosome"/>
</dbReference>
<gene>
    <name evidence="3" type="ORF">SJPD1_1021</name>
</gene>
<evidence type="ECO:0000256" key="1">
    <source>
        <dbReference type="PROSITE-ProRule" id="PRU00169"/>
    </source>
</evidence>
<dbReference type="RefSeq" id="WP_096046256.1">
    <property type="nucleotide sequence ID" value="NZ_CP023275.1"/>
</dbReference>
<dbReference type="AlphaFoldDB" id="A0A290HC55"/>
<dbReference type="OrthoDB" id="8912111at2"/>
<dbReference type="CDD" id="cd17534">
    <property type="entry name" value="REC_DC-like"/>
    <property type="match status" value="1"/>
</dbReference>
<dbReference type="PROSITE" id="PS50110">
    <property type="entry name" value="RESPONSE_REGULATORY"/>
    <property type="match status" value="1"/>
</dbReference>
<dbReference type="KEGG" id="sulj:SJPD1_1021"/>
<evidence type="ECO:0000259" key="2">
    <source>
        <dbReference type="PROSITE" id="PS50110"/>
    </source>
</evidence>
<keyword evidence="1" id="KW-0597">Phosphoprotein</keyword>
<evidence type="ECO:0000313" key="3">
    <source>
        <dbReference type="EMBL" id="ATB69133.1"/>
    </source>
</evidence>
<dbReference type="SMART" id="SM00448">
    <property type="entry name" value="REC"/>
    <property type="match status" value="1"/>
</dbReference>
<dbReference type="Pfam" id="PF00072">
    <property type="entry name" value="Response_reg"/>
    <property type="match status" value="1"/>
</dbReference>
<accession>A0A290HC55</accession>
<dbReference type="Gene3D" id="3.40.50.2300">
    <property type="match status" value="1"/>
</dbReference>
<dbReference type="SUPFAM" id="SSF52172">
    <property type="entry name" value="CheY-like"/>
    <property type="match status" value="1"/>
</dbReference>
<reference evidence="4" key="1">
    <citation type="submission" date="2017-09" db="EMBL/GenBank/DDBJ databases">
        <title>The complete genome of Sulfurospirillum sp. JPD-1.</title>
        <authorList>
            <person name="Goris T."/>
        </authorList>
    </citation>
    <scope>NUCLEOTIDE SEQUENCE [LARGE SCALE GENOMIC DNA]</scope>
    <source>
        <strain evidence="4">JPD-1</strain>
    </source>
</reference>
<dbReference type="InterPro" id="IPR052048">
    <property type="entry name" value="ST_Response_Regulator"/>
</dbReference>
<protein>
    <submittedName>
        <fullName evidence="3">Transcriptional regulatory protein pdtaR</fullName>
    </submittedName>
</protein>
<feature type="domain" description="Response regulatory" evidence="2">
    <location>
        <begin position="4"/>
        <end position="119"/>
    </location>
</feature>
<dbReference type="PANTHER" id="PTHR43228:SF6">
    <property type="entry name" value="RESPONSE REGULATOR RECEIVER"/>
    <property type="match status" value="1"/>
</dbReference>
<name>A0A290HC55_9BACT</name>
<dbReference type="GO" id="GO:0000160">
    <property type="term" value="P:phosphorelay signal transduction system"/>
    <property type="evidence" value="ECO:0007669"/>
    <property type="project" value="InterPro"/>
</dbReference>
<sequence length="193" mass="21805">MNAKILIVEDESIIALNIKEILMSFGYTVVGIAANSEKAFHLVETKKPDLILMDITLQDREDGIVLAEKISERISVPIVFLTANDKNQTIDKAITVKPYGYILKPFKDVELKTTIEIALKTFSENKTLTGKLNEINSEITSLQSKFSLEIKSKMRFVKLKHGYIFDNNEATLLLAGKEILLNHKEKKLIQLLV</sequence>
<feature type="modified residue" description="4-aspartylphosphate" evidence="1">
    <location>
        <position position="54"/>
    </location>
</feature>
<dbReference type="InterPro" id="IPR001789">
    <property type="entry name" value="Sig_transdc_resp-reg_receiver"/>
</dbReference>
<proteinExistence type="predicted"/>
<dbReference type="InterPro" id="IPR011006">
    <property type="entry name" value="CheY-like_superfamily"/>
</dbReference>
<dbReference type="EMBL" id="CP023275">
    <property type="protein sequence ID" value="ATB69133.1"/>
    <property type="molecule type" value="Genomic_DNA"/>
</dbReference>
<evidence type="ECO:0000313" key="4">
    <source>
        <dbReference type="Proteomes" id="UP000217349"/>
    </source>
</evidence>
<dbReference type="PANTHER" id="PTHR43228">
    <property type="entry name" value="TWO-COMPONENT RESPONSE REGULATOR"/>
    <property type="match status" value="1"/>
</dbReference>
<organism evidence="3 4">
    <name type="scientific">Sulfurospirillum diekertiae</name>
    <dbReference type="NCBI Taxonomy" id="1854492"/>
    <lineage>
        <taxon>Bacteria</taxon>
        <taxon>Pseudomonadati</taxon>
        <taxon>Campylobacterota</taxon>
        <taxon>Epsilonproteobacteria</taxon>
        <taxon>Campylobacterales</taxon>
        <taxon>Sulfurospirillaceae</taxon>
        <taxon>Sulfurospirillum</taxon>
    </lineage>
</organism>